<proteinExistence type="predicted"/>
<dbReference type="Proteomes" id="UP000003586">
    <property type="component" value="Chromosome"/>
</dbReference>
<reference evidence="1 2" key="1">
    <citation type="submission" date="2013-12" db="EMBL/GenBank/DDBJ databases">
        <authorList>
            <consortium name="DOE Joint Genome Institute"/>
            <person name="Eisen J."/>
            <person name="Huntemann M."/>
            <person name="Han J."/>
            <person name="Chen A."/>
            <person name="Kyrpides N."/>
            <person name="Mavromatis K."/>
            <person name="Markowitz V."/>
            <person name="Palaniappan K."/>
            <person name="Ivanova N."/>
            <person name="Schaumberg A."/>
            <person name="Pati A."/>
            <person name="Liolios K."/>
            <person name="Nordberg H.P."/>
            <person name="Cantor M.N."/>
            <person name="Hua S.X."/>
            <person name="Woyke T."/>
        </authorList>
    </citation>
    <scope>NUCLEOTIDE SEQUENCE [LARGE SCALE GENOMIC DNA]</scope>
    <source>
        <strain evidence="2">DSM 19437</strain>
    </source>
</reference>
<dbReference type="AlphaFoldDB" id="W0F6M6"/>
<protein>
    <submittedName>
        <fullName evidence="1">Uncharacterized protein</fullName>
    </submittedName>
</protein>
<dbReference type="STRING" id="929713.NIASO_01880"/>
<sequence>MLFRTLPNDAIYKGIYGRLSGSEEPGNFISHGVVQTAICRFLYVLSKKRAVFKEKNVSLHR</sequence>
<organism evidence="1 2">
    <name type="scientific">Niabella soli DSM 19437</name>
    <dbReference type="NCBI Taxonomy" id="929713"/>
    <lineage>
        <taxon>Bacteria</taxon>
        <taxon>Pseudomonadati</taxon>
        <taxon>Bacteroidota</taxon>
        <taxon>Chitinophagia</taxon>
        <taxon>Chitinophagales</taxon>
        <taxon>Chitinophagaceae</taxon>
        <taxon>Niabella</taxon>
    </lineage>
</organism>
<gene>
    <name evidence="1" type="ORF">NIASO_01880</name>
</gene>
<dbReference type="HOGENOM" id="CLU_2917947_0_0_10"/>
<evidence type="ECO:0000313" key="2">
    <source>
        <dbReference type="Proteomes" id="UP000003586"/>
    </source>
</evidence>
<keyword evidence="2" id="KW-1185">Reference proteome</keyword>
<dbReference type="EMBL" id="CP007035">
    <property type="protein sequence ID" value="AHF17109.1"/>
    <property type="molecule type" value="Genomic_DNA"/>
</dbReference>
<evidence type="ECO:0000313" key="1">
    <source>
        <dbReference type="EMBL" id="AHF17109.1"/>
    </source>
</evidence>
<name>W0F6M6_9BACT</name>
<dbReference type="KEGG" id="nso:NIASO_01880"/>
<accession>W0F6M6</accession>